<evidence type="ECO:0000313" key="2">
    <source>
        <dbReference type="Proteomes" id="UP000646827"/>
    </source>
</evidence>
<proteinExistence type="predicted"/>
<organism evidence="1 2">
    <name type="scientific">Circinella minor</name>
    <dbReference type="NCBI Taxonomy" id="1195481"/>
    <lineage>
        <taxon>Eukaryota</taxon>
        <taxon>Fungi</taxon>
        <taxon>Fungi incertae sedis</taxon>
        <taxon>Mucoromycota</taxon>
        <taxon>Mucoromycotina</taxon>
        <taxon>Mucoromycetes</taxon>
        <taxon>Mucorales</taxon>
        <taxon>Lichtheimiaceae</taxon>
        <taxon>Circinella</taxon>
    </lineage>
</organism>
<dbReference type="AlphaFoldDB" id="A0A8H7RUZ2"/>
<accession>A0A8H7RUZ2</accession>
<evidence type="ECO:0000313" key="1">
    <source>
        <dbReference type="EMBL" id="KAG2216313.1"/>
    </source>
</evidence>
<name>A0A8H7RUZ2_9FUNG</name>
<reference evidence="1 2" key="1">
    <citation type="submission" date="2020-12" db="EMBL/GenBank/DDBJ databases">
        <title>Metabolic potential, ecology and presence of endohyphal bacteria is reflected in genomic diversity of Mucoromycotina.</title>
        <authorList>
            <person name="Muszewska A."/>
            <person name="Okrasinska A."/>
            <person name="Steczkiewicz K."/>
            <person name="Drgas O."/>
            <person name="Orlowska M."/>
            <person name="Perlinska-Lenart U."/>
            <person name="Aleksandrzak-Piekarczyk T."/>
            <person name="Szatraj K."/>
            <person name="Zielenkiewicz U."/>
            <person name="Pilsyk S."/>
            <person name="Malc E."/>
            <person name="Mieczkowski P."/>
            <person name="Kruszewska J.S."/>
            <person name="Biernat P."/>
            <person name="Pawlowska J."/>
        </authorList>
    </citation>
    <scope>NUCLEOTIDE SEQUENCE [LARGE SCALE GENOMIC DNA]</scope>
    <source>
        <strain evidence="1 2">CBS 142.35</strain>
    </source>
</reference>
<dbReference type="EMBL" id="JAEPRB010000423">
    <property type="protein sequence ID" value="KAG2216313.1"/>
    <property type="molecule type" value="Genomic_DNA"/>
</dbReference>
<comment type="caution">
    <text evidence="1">The sequence shown here is derived from an EMBL/GenBank/DDBJ whole genome shotgun (WGS) entry which is preliminary data.</text>
</comment>
<dbReference type="Proteomes" id="UP000646827">
    <property type="component" value="Unassembled WGS sequence"/>
</dbReference>
<gene>
    <name evidence="1" type="ORF">INT45_009695</name>
</gene>
<protein>
    <submittedName>
        <fullName evidence="1">Uncharacterized protein</fullName>
    </submittedName>
</protein>
<keyword evidence="2" id="KW-1185">Reference proteome</keyword>
<dbReference type="OrthoDB" id="2442555at2759"/>
<sequence length="113" mass="12798">MTVKAASLLVGIKVRTSQHYVRQYKMENEMVVPNIMTKKILGRPPTLTGEHTAFLIDYYDKSADAVLFEARDALSEKFDGISITLSGLHKHLVDKAGLTSKKLESYQWLGWQK</sequence>